<organism evidence="5 6">
    <name type="scientific">Methanothermococcus okinawensis</name>
    <dbReference type="NCBI Taxonomy" id="155863"/>
    <lineage>
        <taxon>Archaea</taxon>
        <taxon>Methanobacteriati</taxon>
        <taxon>Methanobacteriota</taxon>
        <taxon>Methanomada group</taxon>
        <taxon>Methanococci</taxon>
        <taxon>Methanococcales</taxon>
        <taxon>Methanococcaceae</taxon>
        <taxon>Methanothermococcus</taxon>
    </lineage>
</organism>
<dbReference type="InterPro" id="IPR003593">
    <property type="entry name" value="AAA+_ATPase"/>
</dbReference>
<dbReference type="SUPFAM" id="SSF52540">
    <property type="entry name" value="P-loop containing nucleoside triphosphate hydrolases"/>
    <property type="match status" value="1"/>
</dbReference>
<proteinExistence type="predicted"/>
<evidence type="ECO:0000313" key="6">
    <source>
        <dbReference type="Proteomes" id="UP000605144"/>
    </source>
</evidence>
<dbReference type="Proteomes" id="UP000605144">
    <property type="component" value="Unassembled WGS sequence"/>
</dbReference>
<evidence type="ECO:0000313" key="5">
    <source>
        <dbReference type="EMBL" id="HIP17069.1"/>
    </source>
</evidence>
<accession>A0A832YT08</accession>
<protein>
    <submittedName>
        <fullName evidence="5">ABC transporter ATP-binding protein</fullName>
    </submittedName>
</protein>
<dbReference type="InterPro" id="IPR027417">
    <property type="entry name" value="P-loop_NTPase"/>
</dbReference>
<dbReference type="EMBL" id="DQSV01000041">
    <property type="protein sequence ID" value="HIP17069.1"/>
    <property type="molecule type" value="Genomic_DNA"/>
</dbReference>
<dbReference type="PANTHER" id="PTHR42734">
    <property type="entry name" value="METAL TRANSPORT SYSTEM ATP-BINDING PROTEIN TM_0124-RELATED"/>
    <property type="match status" value="1"/>
</dbReference>
<keyword evidence="3 5" id="KW-0067">ATP-binding</keyword>
<evidence type="ECO:0000256" key="2">
    <source>
        <dbReference type="ARBA" id="ARBA00022741"/>
    </source>
</evidence>
<dbReference type="GO" id="GO:0005524">
    <property type="term" value="F:ATP binding"/>
    <property type="evidence" value="ECO:0007669"/>
    <property type="project" value="UniProtKB-KW"/>
</dbReference>
<dbReference type="FunFam" id="3.40.50.300:FF:000134">
    <property type="entry name" value="Iron-enterobactin ABC transporter ATP-binding protein"/>
    <property type="match status" value="1"/>
</dbReference>
<dbReference type="Pfam" id="PF00005">
    <property type="entry name" value="ABC_tran"/>
    <property type="match status" value="1"/>
</dbReference>
<evidence type="ECO:0000256" key="3">
    <source>
        <dbReference type="ARBA" id="ARBA00022840"/>
    </source>
</evidence>
<dbReference type="AlphaFoldDB" id="A0A832YT08"/>
<name>A0A832YT08_9EURY</name>
<dbReference type="SMART" id="SM00382">
    <property type="entry name" value="AAA"/>
    <property type="match status" value="1"/>
</dbReference>
<dbReference type="PROSITE" id="PS50893">
    <property type="entry name" value="ABC_TRANSPORTER_2"/>
    <property type="match status" value="1"/>
</dbReference>
<dbReference type="PROSITE" id="PS00211">
    <property type="entry name" value="ABC_TRANSPORTER_1"/>
    <property type="match status" value="1"/>
</dbReference>
<dbReference type="InterPro" id="IPR003439">
    <property type="entry name" value="ABC_transporter-like_ATP-bd"/>
</dbReference>
<keyword evidence="2" id="KW-0547">Nucleotide-binding</keyword>
<keyword evidence="1" id="KW-0813">Transport</keyword>
<feature type="domain" description="ABC transporter" evidence="4">
    <location>
        <begin position="2"/>
        <end position="238"/>
    </location>
</feature>
<dbReference type="GO" id="GO:0016887">
    <property type="term" value="F:ATP hydrolysis activity"/>
    <property type="evidence" value="ECO:0007669"/>
    <property type="project" value="InterPro"/>
</dbReference>
<dbReference type="InterPro" id="IPR050153">
    <property type="entry name" value="Metal_Ion_Import_ABC"/>
</dbReference>
<dbReference type="CDD" id="cd03235">
    <property type="entry name" value="ABC_Metallic_Cations"/>
    <property type="match status" value="1"/>
</dbReference>
<comment type="caution">
    <text evidence="5">The sequence shown here is derived from an EMBL/GenBank/DDBJ whole genome shotgun (WGS) entry which is preliminary data.</text>
</comment>
<gene>
    <name evidence="5" type="ORF">EYG76_02045</name>
</gene>
<evidence type="ECO:0000256" key="1">
    <source>
        <dbReference type="ARBA" id="ARBA00022448"/>
    </source>
</evidence>
<evidence type="ECO:0000259" key="4">
    <source>
        <dbReference type="PROSITE" id="PS50893"/>
    </source>
</evidence>
<reference evidence="5" key="1">
    <citation type="journal article" date="2020" name="ISME J.">
        <title>Gammaproteobacteria mediating utilization of methyl-, sulfur- and petroleum organic compounds in deep ocean hydrothermal plumes.</title>
        <authorList>
            <person name="Zhou Z."/>
            <person name="Liu Y."/>
            <person name="Pan J."/>
            <person name="Cron B.R."/>
            <person name="Toner B.M."/>
            <person name="Anantharaman K."/>
            <person name="Breier J.A."/>
            <person name="Dick G.J."/>
            <person name="Li M."/>
        </authorList>
    </citation>
    <scope>NUCLEOTIDE SEQUENCE</scope>
    <source>
        <strain evidence="5">SZUA-1385</strain>
    </source>
</reference>
<dbReference type="PANTHER" id="PTHR42734:SF19">
    <property type="entry name" value="IRON COMPOUNDS ABC TRANSPORTER, ATP-BINDING PROTEIN"/>
    <property type="match status" value="1"/>
</dbReference>
<dbReference type="Gene3D" id="3.40.50.300">
    <property type="entry name" value="P-loop containing nucleotide triphosphate hydrolases"/>
    <property type="match status" value="1"/>
</dbReference>
<dbReference type="InterPro" id="IPR017871">
    <property type="entry name" value="ABC_transporter-like_CS"/>
</dbReference>
<sequence>MIEAQNVYFGYDNKRNILEEISFKVKKGELCAIFGPNGVGKSTLFKCIIGFLKPKRGNIYIENKDIKKMPIEDISKLIAYVPQEHKPPFPYLVKEIVLMGRTPHLGGIFGPKKEDKEKALEAMETIGISYLADRPYTELSGGQRQLVLLARALVQETKAMVLDEPTSALDFRNQMMIWDTLRKLTKKGMPIIVSVHDPNHMLWFCDRVIILHNKKIIANGNPNNVLNEEVLKVLYGDICKIKELDNSLKIVMPNIC</sequence>